<proteinExistence type="predicted"/>
<sequence>MTVLSVGVRMFVTARQQCRVFRPEVLLYFATIRT</sequence>
<dbReference type="EMBL" id="AANZ01000014">
    <property type="protein sequence ID" value="EAQ79328.1"/>
    <property type="molecule type" value="Genomic_DNA"/>
</dbReference>
<evidence type="ECO:0000313" key="1">
    <source>
        <dbReference type="EMBL" id="EAQ79328.1"/>
    </source>
</evidence>
<dbReference type="Proteomes" id="UP000004358">
    <property type="component" value="Unassembled WGS sequence"/>
</dbReference>
<dbReference type="AlphaFoldDB" id="A3ZVI2"/>
<gene>
    <name evidence="1" type="ORF">DSM3645_02593</name>
</gene>
<reference evidence="1 2" key="1">
    <citation type="submission" date="2006-02" db="EMBL/GenBank/DDBJ databases">
        <authorList>
            <person name="Amann R."/>
            <person name="Ferriera S."/>
            <person name="Johnson J."/>
            <person name="Kravitz S."/>
            <person name="Halpern A."/>
            <person name="Remington K."/>
            <person name="Beeson K."/>
            <person name="Tran B."/>
            <person name="Rogers Y.-H."/>
            <person name="Friedman R."/>
            <person name="Venter J.C."/>
        </authorList>
    </citation>
    <scope>NUCLEOTIDE SEQUENCE [LARGE SCALE GENOMIC DNA]</scope>
    <source>
        <strain evidence="1 2">DSM 3645</strain>
    </source>
</reference>
<evidence type="ECO:0000313" key="2">
    <source>
        <dbReference type="Proteomes" id="UP000004358"/>
    </source>
</evidence>
<dbReference type="HOGENOM" id="CLU_3372365_0_0_0"/>
<dbReference type="STRING" id="314230.DSM3645_02593"/>
<comment type="caution">
    <text evidence="1">The sequence shown here is derived from an EMBL/GenBank/DDBJ whole genome shotgun (WGS) entry which is preliminary data.</text>
</comment>
<organism evidence="1 2">
    <name type="scientific">Blastopirellula marina DSM 3645</name>
    <dbReference type="NCBI Taxonomy" id="314230"/>
    <lineage>
        <taxon>Bacteria</taxon>
        <taxon>Pseudomonadati</taxon>
        <taxon>Planctomycetota</taxon>
        <taxon>Planctomycetia</taxon>
        <taxon>Pirellulales</taxon>
        <taxon>Pirellulaceae</taxon>
        <taxon>Blastopirellula</taxon>
    </lineage>
</organism>
<name>A3ZVI2_9BACT</name>
<accession>A3ZVI2</accession>
<protein>
    <submittedName>
        <fullName evidence="1">Uncharacterized protein</fullName>
    </submittedName>
</protein>